<evidence type="ECO:0000313" key="7">
    <source>
        <dbReference type="Proteomes" id="UP001596364"/>
    </source>
</evidence>
<keyword evidence="2" id="KW-0805">Transcription regulation</keyword>
<evidence type="ECO:0000256" key="4">
    <source>
        <dbReference type="ARBA" id="ARBA00023163"/>
    </source>
</evidence>
<dbReference type="InterPro" id="IPR036390">
    <property type="entry name" value="WH_DNA-bd_sf"/>
</dbReference>
<dbReference type="InterPro" id="IPR005119">
    <property type="entry name" value="LysR_subst-bd"/>
</dbReference>
<dbReference type="InterPro" id="IPR037402">
    <property type="entry name" value="YidZ_PBP2"/>
</dbReference>
<comment type="caution">
    <text evidence="6">The sequence shown here is derived from an EMBL/GenBank/DDBJ whole genome shotgun (WGS) entry which is preliminary data.</text>
</comment>
<evidence type="ECO:0000259" key="5">
    <source>
        <dbReference type="PROSITE" id="PS50931"/>
    </source>
</evidence>
<sequence>MLDPKTIAQLDLNLLKVFEVLYQQRNMSAAAQILCISPSAVSHAMRRLRTTLQDDLFVRQGQRMQPTPACERIAPALIAALTRLREVLSQCGEFSLATSTQTFVLAMHDAIEAVLLPALLPLLQSMAPNTRLHSVRVERDNMPKLLASRQLDMAIDVALPLKAPILHRPLSRDKFAVLMRRDHPLATGLNQQTYLAARHITVSSRASGPALEDIGLLQQGVNRDIHLRCQSYHSARHLVSGSDLLLTLPWLIGQHLQSPATLLCDLPLSLAPIDSQIYWHQQTDQDPALSWLRAQIEQLFVSGQLTQGA</sequence>
<dbReference type="InterPro" id="IPR050389">
    <property type="entry name" value="LysR-type_TF"/>
</dbReference>
<keyword evidence="4" id="KW-0804">Transcription</keyword>
<dbReference type="InterPro" id="IPR000847">
    <property type="entry name" value="LysR_HTH_N"/>
</dbReference>
<protein>
    <submittedName>
        <fullName evidence="6">LysR family transcriptional regulator</fullName>
    </submittedName>
</protein>
<dbReference type="InterPro" id="IPR036388">
    <property type="entry name" value="WH-like_DNA-bd_sf"/>
</dbReference>
<reference evidence="7" key="1">
    <citation type="journal article" date="2019" name="Int. J. Syst. Evol. Microbiol.">
        <title>The Global Catalogue of Microorganisms (GCM) 10K type strain sequencing project: providing services to taxonomists for standard genome sequencing and annotation.</title>
        <authorList>
            <consortium name="The Broad Institute Genomics Platform"/>
            <consortium name="The Broad Institute Genome Sequencing Center for Infectious Disease"/>
            <person name="Wu L."/>
            <person name="Ma J."/>
        </authorList>
    </citation>
    <scope>NUCLEOTIDE SEQUENCE [LARGE SCALE GENOMIC DNA]</scope>
    <source>
        <strain evidence="7">CGMCC 1.16031</strain>
    </source>
</reference>
<comment type="similarity">
    <text evidence="1">Belongs to the LysR transcriptional regulatory family.</text>
</comment>
<accession>A0ABW1XGA2</accession>
<organism evidence="6 7">
    <name type="scientific">Pseudobowmanella zhangzhouensis</name>
    <dbReference type="NCBI Taxonomy" id="1537679"/>
    <lineage>
        <taxon>Bacteria</taxon>
        <taxon>Pseudomonadati</taxon>
        <taxon>Pseudomonadota</taxon>
        <taxon>Gammaproteobacteria</taxon>
        <taxon>Alteromonadales</taxon>
        <taxon>Alteromonadaceae</taxon>
    </lineage>
</organism>
<gene>
    <name evidence="6" type="ORF">ACFP85_03785</name>
</gene>
<dbReference type="RefSeq" id="WP_131257455.1">
    <property type="nucleotide sequence ID" value="NZ_JBHSUS010000001.1"/>
</dbReference>
<dbReference type="CDD" id="cd08417">
    <property type="entry name" value="PBP2_Nitroaromatics_like"/>
    <property type="match status" value="1"/>
</dbReference>
<proteinExistence type="inferred from homology"/>
<keyword evidence="3" id="KW-0238">DNA-binding</keyword>
<evidence type="ECO:0000256" key="2">
    <source>
        <dbReference type="ARBA" id="ARBA00023015"/>
    </source>
</evidence>
<dbReference type="SUPFAM" id="SSF53850">
    <property type="entry name" value="Periplasmic binding protein-like II"/>
    <property type="match status" value="1"/>
</dbReference>
<keyword evidence="7" id="KW-1185">Reference proteome</keyword>
<dbReference type="Pfam" id="PF03466">
    <property type="entry name" value="LysR_substrate"/>
    <property type="match status" value="1"/>
</dbReference>
<dbReference type="PANTHER" id="PTHR30118:SF15">
    <property type="entry name" value="TRANSCRIPTIONAL REGULATORY PROTEIN"/>
    <property type="match status" value="1"/>
</dbReference>
<dbReference type="PROSITE" id="PS50931">
    <property type="entry name" value="HTH_LYSR"/>
    <property type="match status" value="1"/>
</dbReference>
<name>A0ABW1XGA2_9ALTE</name>
<dbReference type="PANTHER" id="PTHR30118">
    <property type="entry name" value="HTH-TYPE TRANSCRIPTIONAL REGULATOR LEUO-RELATED"/>
    <property type="match status" value="1"/>
</dbReference>
<dbReference type="EMBL" id="JBHSUS010000001">
    <property type="protein sequence ID" value="MFC6439267.1"/>
    <property type="molecule type" value="Genomic_DNA"/>
</dbReference>
<dbReference type="Proteomes" id="UP001596364">
    <property type="component" value="Unassembled WGS sequence"/>
</dbReference>
<evidence type="ECO:0000256" key="3">
    <source>
        <dbReference type="ARBA" id="ARBA00023125"/>
    </source>
</evidence>
<dbReference type="SUPFAM" id="SSF46785">
    <property type="entry name" value="Winged helix' DNA-binding domain"/>
    <property type="match status" value="1"/>
</dbReference>
<dbReference type="Gene3D" id="3.40.190.10">
    <property type="entry name" value="Periplasmic binding protein-like II"/>
    <property type="match status" value="2"/>
</dbReference>
<dbReference type="Pfam" id="PF00126">
    <property type="entry name" value="HTH_1"/>
    <property type="match status" value="1"/>
</dbReference>
<evidence type="ECO:0000313" key="6">
    <source>
        <dbReference type="EMBL" id="MFC6439267.1"/>
    </source>
</evidence>
<feature type="domain" description="HTH lysR-type" evidence="5">
    <location>
        <begin position="10"/>
        <end position="67"/>
    </location>
</feature>
<evidence type="ECO:0000256" key="1">
    <source>
        <dbReference type="ARBA" id="ARBA00009437"/>
    </source>
</evidence>
<dbReference type="Gene3D" id="1.10.10.10">
    <property type="entry name" value="Winged helix-like DNA-binding domain superfamily/Winged helix DNA-binding domain"/>
    <property type="match status" value="1"/>
</dbReference>